<dbReference type="GO" id="GO:0022857">
    <property type="term" value="F:transmembrane transporter activity"/>
    <property type="evidence" value="ECO:0007669"/>
    <property type="project" value="InterPro"/>
</dbReference>
<accession>A0A6J6UQZ3</accession>
<dbReference type="InterPro" id="IPR005895">
    <property type="entry name" value="ABC_transptr_haem_export_CcmA"/>
</dbReference>
<dbReference type="AlphaFoldDB" id="A0A6J6UQZ3"/>
<organism evidence="7">
    <name type="scientific">freshwater metagenome</name>
    <dbReference type="NCBI Taxonomy" id="449393"/>
    <lineage>
        <taxon>unclassified sequences</taxon>
        <taxon>metagenomes</taxon>
        <taxon>ecological metagenomes</taxon>
    </lineage>
</organism>
<evidence type="ECO:0000313" key="7">
    <source>
        <dbReference type="EMBL" id="CAB4761664.1"/>
    </source>
</evidence>
<dbReference type="NCBIfam" id="TIGR01189">
    <property type="entry name" value="ccmA"/>
    <property type="match status" value="1"/>
</dbReference>
<reference evidence="7" key="1">
    <citation type="submission" date="2020-05" db="EMBL/GenBank/DDBJ databases">
        <authorList>
            <person name="Chiriac C."/>
            <person name="Salcher M."/>
            <person name="Ghai R."/>
            <person name="Kavagutti S V."/>
        </authorList>
    </citation>
    <scope>NUCLEOTIDE SEQUENCE</scope>
</reference>
<dbReference type="InterPro" id="IPR027417">
    <property type="entry name" value="P-loop_NTPase"/>
</dbReference>
<dbReference type="GO" id="GO:0005524">
    <property type="term" value="F:ATP binding"/>
    <property type="evidence" value="ECO:0007669"/>
    <property type="project" value="UniProtKB-KW"/>
</dbReference>
<dbReference type="Pfam" id="PF00005">
    <property type="entry name" value="ABC_tran"/>
    <property type="match status" value="1"/>
</dbReference>
<proteinExistence type="inferred from homology"/>
<keyword evidence="4" id="KW-0201">Cytochrome c-type biogenesis</keyword>
<keyword evidence="2" id="KW-0813">Transport</keyword>
<dbReference type="SUPFAM" id="SSF52540">
    <property type="entry name" value="P-loop containing nucleoside triphosphate hydrolases"/>
    <property type="match status" value="1"/>
</dbReference>
<evidence type="ECO:0000256" key="2">
    <source>
        <dbReference type="ARBA" id="ARBA00022448"/>
    </source>
</evidence>
<dbReference type="SMART" id="SM00382">
    <property type="entry name" value="AAA"/>
    <property type="match status" value="1"/>
</dbReference>
<comment type="similarity">
    <text evidence="1">Belongs to the ABC transporter superfamily.</text>
</comment>
<evidence type="ECO:0000256" key="3">
    <source>
        <dbReference type="ARBA" id="ARBA00022741"/>
    </source>
</evidence>
<dbReference type="InterPro" id="IPR050763">
    <property type="entry name" value="ABC_transporter_ATP-binding"/>
</dbReference>
<dbReference type="Gene3D" id="3.40.50.300">
    <property type="entry name" value="P-loop containing nucleotide triphosphate hydrolases"/>
    <property type="match status" value="1"/>
</dbReference>
<keyword evidence="5" id="KW-0067">ATP-binding</keyword>
<keyword evidence="3" id="KW-0547">Nucleotide-binding</keyword>
<dbReference type="InterPro" id="IPR003439">
    <property type="entry name" value="ABC_transporter-like_ATP-bd"/>
</dbReference>
<gene>
    <name evidence="7" type="ORF">UFOPK2855_00698</name>
</gene>
<sequence>MTSEKVVDFNDVVIVYDNFPAIAGATFCVNSGEIILLQGPNGAGKTTLLRACAGLLPISRGAANVLGCDLRSDRSAVRSRVGLLGHANGLFQDLTVLENMLFWSRLVGADKLDIDQAMDAMGLSGRLSGTTVAKLSAGQRRRCALASLIVRRAQLWLLDEPHAGLDAQGRDELDATLRAARDAGATVIFASHEIERAQALATRSLLVTTGTVKPT</sequence>
<evidence type="ECO:0000256" key="1">
    <source>
        <dbReference type="ARBA" id="ARBA00005417"/>
    </source>
</evidence>
<dbReference type="PANTHER" id="PTHR42711">
    <property type="entry name" value="ABC TRANSPORTER ATP-BINDING PROTEIN"/>
    <property type="match status" value="1"/>
</dbReference>
<dbReference type="GO" id="GO:0017004">
    <property type="term" value="P:cytochrome complex assembly"/>
    <property type="evidence" value="ECO:0007669"/>
    <property type="project" value="UniProtKB-KW"/>
</dbReference>
<name>A0A6J6UQZ3_9ZZZZ</name>
<dbReference type="GO" id="GO:0016887">
    <property type="term" value="F:ATP hydrolysis activity"/>
    <property type="evidence" value="ECO:0007669"/>
    <property type="project" value="InterPro"/>
</dbReference>
<dbReference type="InterPro" id="IPR003593">
    <property type="entry name" value="AAA+_ATPase"/>
</dbReference>
<evidence type="ECO:0000256" key="4">
    <source>
        <dbReference type="ARBA" id="ARBA00022748"/>
    </source>
</evidence>
<evidence type="ECO:0000259" key="6">
    <source>
        <dbReference type="PROSITE" id="PS50893"/>
    </source>
</evidence>
<protein>
    <submittedName>
        <fullName evidence="7">Unannotated protein</fullName>
    </submittedName>
</protein>
<dbReference type="EMBL" id="CAEZZK010000122">
    <property type="protein sequence ID" value="CAB4761664.1"/>
    <property type="molecule type" value="Genomic_DNA"/>
</dbReference>
<feature type="domain" description="ABC transporter" evidence="6">
    <location>
        <begin position="7"/>
        <end position="215"/>
    </location>
</feature>
<dbReference type="PANTHER" id="PTHR42711:SF5">
    <property type="entry name" value="ABC TRANSPORTER ATP-BINDING PROTEIN NATA"/>
    <property type="match status" value="1"/>
</dbReference>
<dbReference type="CDD" id="cd03230">
    <property type="entry name" value="ABC_DR_subfamily_A"/>
    <property type="match status" value="1"/>
</dbReference>
<dbReference type="PROSITE" id="PS50893">
    <property type="entry name" value="ABC_TRANSPORTER_2"/>
    <property type="match status" value="1"/>
</dbReference>
<evidence type="ECO:0000256" key="5">
    <source>
        <dbReference type="ARBA" id="ARBA00022840"/>
    </source>
</evidence>